<dbReference type="InterPro" id="IPR011579">
    <property type="entry name" value="ATPase_dom"/>
</dbReference>
<dbReference type="PANTHER" id="PTHR34704">
    <property type="entry name" value="ATPASE"/>
    <property type="match status" value="1"/>
</dbReference>
<evidence type="ECO:0000313" key="4">
    <source>
        <dbReference type="Proteomes" id="UP000178323"/>
    </source>
</evidence>
<evidence type="ECO:0000259" key="2">
    <source>
        <dbReference type="Pfam" id="PF03008"/>
    </source>
</evidence>
<dbReference type="InterPro" id="IPR004256">
    <property type="entry name" value="DUF234"/>
</dbReference>
<dbReference type="Pfam" id="PF01637">
    <property type="entry name" value="ATPase_2"/>
    <property type="match status" value="1"/>
</dbReference>
<evidence type="ECO:0008006" key="5">
    <source>
        <dbReference type="Google" id="ProtNLM"/>
    </source>
</evidence>
<dbReference type="PANTHER" id="PTHR34704:SF1">
    <property type="entry name" value="ATPASE"/>
    <property type="match status" value="1"/>
</dbReference>
<dbReference type="Pfam" id="PF03008">
    <property type="entry name" value="DUF234"/>
    <property type="match status" value="1"/>
</dbReference>
<comment type="caution">
    <text evidence="3">The sequence shown here is derived from an EMBL/GenBank/DDBJ whole genome shotgun (WGS) entry which is preliminary data.</text>
</comment>
<proteinExistence type="predicted"/>
<name>A0A1F5S7G0_9BACT</name>
<gene>
    <name evidence="3" type="ORF">A2Y83_00415</name>
</gene>
<evidence type="ECO:0000313" key="3">
    <source>
        <dbReference type="EMBL" id="OGF22644.1"/>
    </source>
</evidence>
<feature type="non-terminal residue" evidence="3">
    <location>
        <position position="398"/>
    </location>
</feature>
<dbReference type="STRING" id="1797985.A2Y83_00415"/>
<dbReference type="Gene3D" id="3.40.50.300">
    <property type="entry name" value="P-loop containing nucleotide triphosphate hydrolases"/>
    <property type="match status" value="1"/>
</dbReference>
<dbReference type="Proteomes" id="UP000178323">
    <property type="component" value="Unassembled WGS sequence"/>
</dbReference>
<feature type="domain" description="ATPase" evidence="1">
    <location>
        <begin position="3"/>
        <end position="192"/>
    </location>
</feature>
<organism evidence="3 4">
    <name type="scientific">Candidatus Falkowbacteria bacterium RBG_13_39_14</name>
    <dbReference type="NCBI Taxonomy" id="1797985"/>
    <lineage>
        <taxon>Bacteria</taxon>
        <taxon>Candidatus Falkowiibacteriota</taxon>
    </lineage>
</organism>
<dbReference type="SUPFAM" id="SSF52540">
    <property type="entry name" value="P-loop containing nucleoside triphosphate hydrolases"/>
    <property type="match status" value="1"/>
</dbReference>
<dbReference type="InterPro" id="IPR027417">
    <property type="entry name" value="P-loop_NTPase"/>
</dbReference>
<feature type="domain" description="DUF234" evidence="2">
    <location>
        <begin position="302"/>
        <end position="396"/>
    </location>
</feature>
<dbReference type="EMBL" id="MFFS01000018">
    <property type="protein sequence ID" value="OGF22644.1"/>
    <property type="molecule type" value="Genomic_DNA"/>
</dbReference>
<protein>
    <recommendedName>
        <fullName evidence="5">ATPase</fullName>
    </recommendedName>
</protein>
<dbReference type="GO" id="GO:0005524">
    <property type="term" value="F:ATP binding"/>
    <property type="evidence" value="ECO:0007669"/>
    <property type="project" value="InterPro"/>
</dbReference>
<reference evidence="3 4" key="1">
    <citation type="journal article" date="2016" name="Nat. Commun.">
        <title>Thousands of microbial genomes shed light on interconnected biogeochemical processes in an aquifer system.</title>
        <authorList>
            <person name="Anantharaman K."/>
            <person name="Brown C.T."/>
            <person name="Hug L.A."/>
            <person name="Sharon I."/>
            <person name="Castelle C.J."/>
            <person name="Probst A.J."/>
            <person name="Thomas B.C."/>
            <person name="Singh A."/>
            <person name="Wilkins M.J."/>
            <person name="Karaoz U."/>
            <person name="Brodie E.L."/>
            <person name="Williams K.H."/>
            <person name="Hubbard S.S."/>
            <person name="Banfield J.F."/>
        </authorList>
    </citation>
    <scope>NUCLEOTIDE SEQUENCE [LARGE SCALE GENOMIC DNA]</scope>
</reference>
<evidence type="ECO:0000259" key="1">
    <source>
        <dbReference type="Pfam" id="PF01637"/>
    </source>
</evidence>
<accession>A0A1F5S7G0</accession>
<dbReference type="AlphaFoldDB" id="A0A1F5S7G0"/>
<sequence length="398" mass="47048">MEFINREEELKLIKSNLGEGGLIIVYGRRRIGKTELLKQIKSSNIYYLVKEQSLGKSLDELNNKFIKKFNDLSLLDNPLDEFRKIFKYLADKRVVLILDEFPLLLKYEGVLGHLQEFLDAKPKTAVILCGSYISAMEKIKDYSSPIYGRRMFSLKLQAIKFKYLKEFFPKLKKEELAKIYGVLGGVPEYLLKYSGNFDKFIKENFFKKDTYLYEDAELLLRYELRDLSVYNSILKSISSGATTLNEIAQKSFVEKNIIVQYIDTLIGLDIIKKEFPYLAGKGDRLKERGALYFIRDNYFNFYYNFVYPYKEDINLGYADRVFKYFKRDFSSYMGFIFEEEAREFLADKFKMNFGRQWGKYKVNEDGKIVNKAYEIDLLSYDEDKKEIIAFEVKWNDNI</sequence>